<dbReference type="RefSeq" id="XP_055892500.1">
    <property type="nucleotide sequence ID" value="XM_056036525.1"/>
</dbReference>
<evidence type="ECO:0000313" key="12">
    <source>
        <dbReference type="RefSeq" id="XP_055892500.1"/>
    </source>
</evidence>
<feature type="transmembrane region" description="Helical" evidence="9">
    <location>
        <begin position="233"/>
        <end position="258"/>
    </location>
</feature>
<evidence type="ECO:0000256" key="7">
    <source>
        <dbReference type="ARBA" id="ARBA00022989"/>
    </source>
</evidence>
<organism evidence="10 11">
    <name type="scientific">Biomphalaria glabrata</name>
    <name type="common">Bloodfluke planorb</name>
    <name type="synonym">Freshwater snail</name>
    <dbReference type="NCBI Taxonomy" id="6526"/>
    <lineage>
        <taxon>Eukaryota</taxon>
        <taxon>Metazoa</taxon>
        <taxon>Spiralia</taxon>
        <taxon>Lophotrochozoa</taxon>
        <taxon>Mollusca</taxon>
        <taxon>Gastropoda</taxon>
        <taxon>Heterobranchia</taxon>
        <taxon>Euthyneura</taxon>
        <taxon>Panpulmonata</taxon>
        <taxon>Hygrophila</taxon>
        <taxon>Lymnaeoidea</taxon>
        <taxon>Planorbidae</taxon>
        <taxon>Biomphalaria</taxon>
    </lineage>
</organism>
<comment type="subcellular location">
    <subcellularLocation>
        <location evidence="1">Endoplasmic reticulum membrane</location>
        <topology evidence="1">Multi-pass membrane protein</topology>
    </subcellularLocation>
</comment>
<evidence type="ECO:0000256" key="2">
    <source>
        <dbReference type="ARBA" id="ARBA00004687"/>
    </source>
</evidence>
<dbReference type="AlphaFoldDB" id="A0A9W3AZ56"/>
<evidence type="ECO:0000313" key="11">
    <source>
        <dbReference type="RefSeq" id="XP_055892499.1"/>
    </source>
</evidence>
<protein>
    <submittedName>
        <fullName evidence="11 12">Phosphatidylinositol glycan anchor biosynthesis class U protein-like</fullName>
    </submittedName>
</protein>
<evidence type="ECO:0000256" key="8">
    <source>
        <dbReference type="ARBA" id="ARBA00023136"/>
    </source>
</evidence>
<feature type="transmembrane region" description="Helical" evidence="9">
    <location>
        <begin position="7"/>
        <end position="25"/>
    </location>
</feature>
<dbReference type="Pfam" id="PF06728">
    <property type="entry name" value="PIG-U"/>
    <property type="match status" value="1"/>
</dbReference>
<dbReference type="PANTHER" id="PTHR13121:SF0">
    <property type="entry name" value="PHOSPHATIDYLINOSITOL GLYCAN ANCHOR BIOSYNTHESIS CLASS U PROTEIN"/>
    <property type="match status" value="1"/>
</dbReference>
<keyword evidence="8 9" id="KW-0472">Membrane</keyword>
<dbReference type="OrthoDB" id="549017at2759"/>
<sequence length="446" mass="51204">MAAIGAYLSGILGLVLRILLMQTSFPKWLQTMNEVVTPVTAWDRVEEGFSLQKEFVSPYSGDLLHETPLALRFLKTAYYVPFGVKGFFIMIDFFTMILLYKIAALFKDSLIREQNIEKKKYSLKAEKLVLTPEEVSSLPTLILTVHAVNPFSIMTLLAMSTASLSNLVTLAALYYFLKGNQLMCTLFLAVSTYQTFYPVIFIVPAALQFYLLKEKEVNPQYESSKSYWSKEAITSYLQTVGLFLFFVTFLLGISYLYFEGSLDFIYSTYGFILTVPDLTPNVGVFWYFFTEMFDHFRTFFVCVFQLNAVIYTVPLTVKFAKTPFFLLYILLFLTSIFKSYPSYADAALYTSLLPLWRHTFSYFRNSLFVGGMYICCMVLAPILYHLWIFAGSANANFYFAITLTYSTAQIFLVTDLLFAYLRRDYDLYNGTEHKNVDGTKAAIVLE</sequence>
<name>A0A9W3AZ56_BIOGL</name>
<dbReference type="PANTHER" id="PTHR13121">
    <property type="entry name" value="GPI TRANSAMIDASE COMPONENT PIG-U"/>
    <property type="match status" value="1"/>
</dbReference>
<dbReference type="GO" id="GO:0016255">
    <property type="term" value="P:attachment of GPI anchor to protein"/>
    <property type="evidence" value="ECO:0007669"/>
    <property type="project" value="InterPro"/>
</dbReference>
<accession>A0A9W3AZ56</accession>
<evidence type="ECO:0000256" key="5">
    <source>
        <dbReference type="ARBA" id="ARBA00022692"/>
    </source>
</evidence>
<comment type="pathway">
    <text evidence="2">Glycolipid biosynthesis; glycosylphosphatidylinositol-anchor biosynthesis.</text>
</comment>
<evidence type="ECO:0000256" key="1">
    <source>
        <dbReference type="ARBA" id="ARBA00004477"/>
    </source>
</evidence>
<keyword evidence="5 9" id="KW-0812">Transmembrane</keyword>
<feature type="transmembrane region" description="Helical" evidence="9">
    <location>
        <begin position="264"/>
        <end position="289"/>
    </location>
</feature>
<feature type="transmembrane region" description="Helical" evidence="9">
    <location>
        <begin position="325"/>
        <end position="346"/>
    </location>
</feature>
<evidence type="ECO:0000256" key="4">
    <source>
        <dbReference type="ARBA" id="ARBA00022502"/>
    </source>
</evidence>
<feature type="transmembrane region" description="Helical" evidence="9">
    <location>
        <begin position="78"/>
        <end position="100"/>
    </location>
</feature>
<keyword evidence="6" id="KW-0256">Endoplasmic reticulum</keyword>
<reference evidence="11 12" key="1">
    <citation type="submission" date="2025-04" db="UniProtKB">
        <authorList>
            <consortium name="RefSeq"/>
        </authorList>
    </citation>
    <scope>IDENTIFICATION</scope>
</reference>
<comment type="similarity">
    <text evidence="3">Belongs to the PIGU family.</text>
</comment>
<evidence type="ECO:0000256" key="6">
    <source>
        <dbReference type="ARBA" id="ARBA00022824"/>
    </source>
</evidence>
<keyword evidence="7 9" id="KW-1133">Transmembrane helix</keyword>
<dbReference type="Proteomes" id="UP001165740">
    <property type="component" value="Chromosome 7"/>
</dbReference>
<dbReference type="GO" id="GO:0042765">
    <property type="term" value="C:GPI-anchor transamidase complex"/>
    <property type="evidence" value="ECO:0007669"/>
    <property type="project" value="InterPro"/>
</dbReference>
<keyword evidence="4" id="KW-0337">GPI-anchor biosynthesis</keyword>
<feature type="transmembrane region" description="Helical" evidence="9">
    <location>
        <begin position="367"/>
        <end position="390"/>
    </location>
</feature>
<gene>
    <name evidence="11 12" type="primary">LOC106061700</name>
</gene>
<evidence type="ECO:0000256" key="9">
    <source>
        <dbReference type="SAM" id="Phobius"/>
    </source>
</evidence>
<keyword evidence="10" id="KW-1185">Reference proteome</keyword>
<feature type="transmembrane region" description="Helical" evidence="9">
    <location>
        <begin position="396"/>
        <end position="421"/>
    </location>
</feature>
<dbReference type="InterPro" id="IPR009600">
    <property type="entry name" value="PIG-U"/>
</dbReference>
<feature type="transmembrane region" description="Helical" evidence="9">
    <location>
        <begin position="296"/>
        <end position="313"/>
    </location>
</feature>
<evidence type="ECO:0000313" key="10">
    <source>
        <dbReference type="Proteomes" id="UP001165740"/>
    </source>
</evidence>
<proteinExistence type="inferred from homology"/>
<dbReference type="RefSeq" id="XP_055892499.1">
    <property type="nucleotide sequence ID" value="XM_056036524.1"/>
</dbReference>
<evidence type="ECO:0000256" key="3">
    <source>
        <dbReference type="ARBA" id="ARBA00010026"/>
    </source>
</evidence>
<dbReference type="OMA" id="ALWHLWI"/>
<dbReference type="GO" id="GO:0006506">
    <property type="term" value="P:GPI anchor biosynthetic process"/>
    <property type="evidence" value="ECO:0007669"/>
    <property type="project" value="UniProtKB-KW"/>
</dbReference>
<feature type="transmembrane region" description="Helical" evidence="9">
    <location>
        <begin position="156"/>
        <end position="176"/>
    </location>
</feature>
<dbReference type="GeneID" id="106061700"/>